<name>A0ABY2UZF8_9RHOB</name>
<reference evidence="2 3" key="1">
    <citation type="submission" date="2019-05" db="EMBL/GenBank/DDBJ databases">
        <title>Draft genome sequence of Pelagicola sp. DSW4-44.</title>
        <authorList>
            <person name="Oh J."/>
        </authorList>
    </citation>
    <scope>NUCLEOTIDE SEQUENCE [LARGE SCALE GENOMIC DNA]</scope>
    <source>
        <strain evidence="2 3">DSW4-44</strain>
    </source>
</reference>
<organism evidence="2 3">
    <name type="scientific">Parasedimentitalea maritima</name>
    <dbReference type="NCBI Taxonomy" id="2578117"/>
    <lineage>
        <taxon>Bacteria</taxon>
        <taxon>Pseudomonadati</taxon>
        <taxon>Pseudomonadota</taxon>
        <taxon>Alphaproteobacteria</taxon>
        <taxon>Rhodobacterales</taxon>
        <taxon>Paracoccaceae</taxon>
        <taxon>Parasedimentitalea</taxon>
    </lineage>
</organism>
<evidence type="ECO:0000313" key="2">
    <source>
        <dbReference type="EMBL" id="TLP67341.1"/>
    </source>
</evidence>
<comment type="caution">
    <text evidence="2">The sequence shown here is derived from an EMBL/GenBank/DDBJ whole genome shotgun (WGS) entry which is preliminary data.</text>
</comment>
<evidence type="ECO:0000259" key="1">
    <source>
        <dbReference type="Pfam" id="PF13480"/>
    </source>
</evidence>
<proteinExistence type="predicted"/>
<dbReference type="EMBL" id="VAUA01000003">
    <property type="protein sequence ID" value="TLP67341.1"/>
    <property type="molecule type" value="Genomic_DNA"/>
</dbReference>
<dbReference type="InterPro" id="IPR038740">
    <property type="entry name" value="BioF2-like_GNAT_dom"/>
</dbReference>
<evidence type="ECO:0000313" key="3">
    <source>
        <dbReference type="Proteomes" id="UP000305041"/>
    </source>
</evidence>
<gene>
    <name evidence="2" type="ORF">FEE96_08360</name>
</gene>
<dbReference type="Proteomes" id="UP000305041">
    <property type="component" value="Unassembled WGS sequence"/>
</dbReference>
<sequence length="404" mass="45832">MTAAPRPPLVATDLRVESAETLDQFRNLQTAWQDLEARDPEGTVYLSWDWLAPIFAANPGRWRVLTVWHDQKLVCVFPMKLRVHWSTTRLELQTEIEAAGRLNYSEYTGFLCDPAHQGMALSVLATHVKSLPWVRLSLKYEDSQARAATFMDAFSDAEFSSRNKGYVINDGSTDNLVCPRVALPASFDAYLDGLGKNMRQKMRRFGRKYLDSGALRLIWADQVDADAGIEQLLQHWMIKWSPSKGKANARKAVHTYRKMLMQAADQGLLRMPMLWQDERCLGALGHVVDPRHKRIHFIVAGRDETVSGNFVGPLLHAQSVRWGIENGYRSYDLCHGNEPYKFTYGAVATRVNFFSIRRRNLSQSDTVLDPKSAPQALNRLIGFLEQNQQENALIAANQLQQVIG</sequence>
<dbReference type="SUPFAM" id="SSF55729">
    <property type="entry name" value="Acyl-CoA N-acyltransferases (Nat)"/>
    <property type="match status" value="1"/>
</dbReference>
<dbReference type="InterPro" id="IPR016181">
    <property type="entry name" value="Acyl_CoA_acyltransferase"/>
</dbReference>
<protein>
    <submittedName>
        <fullName evidence="2">GNAT family N-acetyltransferase</fullName>
    </submittedName>
</protein>
<feature type="domain" description="BioF2-like acetyltransferase" evidence="1">
    <location>
        <begin position="197"/>
        <end position="341"/>
    </location>
</feature>
<dbReference type="Pfam" id="PF13480">
    <property type="entry name" value="Acetyltransf_6"/>
    <property type="match status" value="1"/>
</dbReference>
<dbReference type="Gene3D" id="3.40.630.30">
    <property type="match status" value="1"/>
</dbReference>
<dbReference type="RefSeq" id="WP_138162556.1">
    <property type="nucleotide sequence ID" value="NZ_VAUA01000003.1"/>
</dbReference>
<accession>A0ABY2UZF8</accession>
<keyword evidence="3" id="KW-1185">Reference proteome</keyword>